<dbReference type="SUPFAM" id="SSF53244">
    <property type="entry name" value="MurD-like peptide ligases, peptide-binding domain"/>
    <property type="match status" value="1"/>
</dbReference>
<dbReference type="SUPFAM" id="SSF53623">
    <property type="entry name" value="MurD-like peptide ligases, catalytic domain"/>
    <property type="match status" value="1"/>
</dbReference>
<feature type="domain" description="Mur ligase C-terminal" evidence="10">
    <location>
        <begin position="362"/>
        <end position="489"/>
    </location>
</feature>
<name>A0A1M7SB26_9RHOB</name>
<feature type="binding site" evidence="7">
    <location>
        <position position="212"/>
    </location>
    <ligand>
        <name>UDP-N-acetyl-alpha-D-muramoyl-L-alanyl-D-glutamate</name>
        <dbReference type="ChEBI" id="CHEBI:83900"/>
    </ligand>
</feature>
<feature type="binding site" evidence="7">
    <location>
        <position position="491"/>
    </location>
    <ligand>
        <name>meso-2,6-diaminopimelate</name>
        <dbReference type="ChEBI" id="CHEBI:57791"/>
    </ligand>
</feature>
<feature type="binding site" evidence="7">
    <location>
        <position position="412"/>
    </location>
    <ligand>
        <name>meso-2,6-diaminopimelate</name>
        <dbReference type="ChEBI" id="CHEBI:57791"/>
    </ligand>
</feature>
<dbReference type="OrthoDB" id="9800958at2"/>
<dbReference type="GO" id="GO:0009252">
    <property type="term" value="P:peptidoglycan biosynthetic process"/>
    <property type="evidence" value="ECO:0007669"/>
    <property type="project" value="UniProtKB-UniRule"/>
</dbReference>
<feature type="binding site" evidence="7">
    <location>
        <position position="44"/>
    </location>
    <ligand>
        <name>UDP-N-acetyl-alpha-D-muramoyl-L-alanyl-D-glutamate</name>
        <dbReference type="ChEBI" id="CHEBI:83900"/>
    </ligand>
</feature>
<keyword evidence="7" id="KW-0067">ATP-binding</keyword>
<dbReference type="AlphaFoldDB" id="A0A1M7SB26"/>
<dbReference type="GO" id="GO:0008765">
    <property type="term" value="F:UDP-N-acetylmuramoylalanyl-D-glutamate-2,6-diaminopimelate ligase activity"/>
    <property type="evidence" value="ECO:0007669"/>
    <property type="project" value="UniProtKB-UniRule"/>
</dbReference>
<feature type="binding site" evidence="7">
    <location>
        <begin position="177"/>
        <end position="178"/>
    </location>
    <ligand>
        <name>UDP-N-acetyl-alpha-D-muramoyl-L-alanyl-D-glutamate</name>
        <dbReference type="ChEBI" id="CHEBI:83900"/>
    </ligand>
</feature>
<dbReference type="EMBL" id="FRDL01000002">
    <property type="protein sequence ID" value="SHN55711.1"/>
    <property type="molecule type" value="Genomic_DNA"/>
</dbReference>
<dbReference type="GO" id="GO:0005524">
    <property type="term" value="F:ATP binding"/>
    <property type="evidence" value="ECO:0007669"/>
    <property type="project" value="UniProtKB-UniRule"/>
</dbReference>
<dbReference type="GO" id="GO:0071555">
    <property type="term" value="P:cell wall organization"/>
    <property type="evidence" value="ECO:0007669"/>
    <property type="project" value="UniProtKB-KW"/>
</dbReference>
<comment type="cofactor">
    <cofactor evidence="7">
        <name>Mg(2+)</name>
        <dbReference type="ChEBI" id="CHEBI:18420"/>
    </cofactor>
</comment>
<comment type="PTM">
    <text evidence="7">Carboxylation is probably crucial for Mg(2+) binding and, consequently, for the gamma-phosphate positioning of ATP.</text>
</comment>
<comment type="pathway">
    <text evidence="7 8">Cell wall biogenesis; peptidoglycan biosynthesis.</text>
</comment>
<keyword evidence="5 7" id="KW-0131">Cell cycle</keyword>
<dbReference type="Gene3D" id="3.40.1190.10">
    <property type="entry name" value="Mur-like, catalytic domain"/>
    <property type="match status" value="1"/>
</dbReference>
<dbReference type="PANTHER" id="PTHR23135">
    <property type="entry name" value="MUR LIGASE FAMILY MEMBER"/>
    <property type="match status" value="1"/>
</dbReference>
<dbReference type="EC" id="6.3.2.13" evidence="7"/>
<evidence type="ECO:0000256" key="5">
    <source>
        <dbReference type="ARBA" id="ARBA00023306"/>
    </source>
</evidence>
<feature type="modified residue" description="N6-carboxylysine" evidence="7">
    <location>
        <position position="244"/>
    </location>
</feature>
<evidence type="ECO:0000313" key="13">
    <source>
        <dbReference type="Proteomes" id="UP000184066"/>
    </source>
</evidence>
<feature type="binding site" evidence="7">
    <location>
        <position position="210"/>
    </location>
    <ligand>
        <name>UDP-N-acetyl-alpha-D-muramoyl-L-alanyl-D-glutamate</name>
        <dbReference type="ChEBI" id="CHEBI:83900"/>
    </ligand>
</feature>
<dbReference type="InterPro" id="IPR013221">
    <property type="entry name" value="Mur_ligase_cen"/>
</dbReference>
<dbReference type="NCBIfam" id="NF001124">
    <property type="entry name" value="PRK00139.1-2"/>
    <property type="match status" value="1"/>
</dbReference>
<keyword evidence="6 7" id="KW-0961">Cell wall biogenesis/degradation</keyword>
<comment type="function">
    <text evidence="7">Catalyzes the addition of meso-diaminopimelic acid to the nucleotide precursor UDP-N-acetylmuramoyl-L-alanyl-D-glutamate (UMAG) in the biosynthesis of bacterial cell-wall peptidoglycan.</text>
</comment>
<dbReference type="InterPro" id="IPR005761">
    <property type="entry name" value="UDP-N-AcMur-Glu-dNH2Pim_ligase"/>
</dbReference>
<proteinExistence type="inferred from homology"/>
<keyword evidence="7 12" id="KW-0436">Ligase</keyword>
<dbReference type="Pfam" id="PF02875">
    <property type="entry name" value="Mur_ligase_C"/>
    <property type="match status" value="1"/>
</dbReference>
<dbReference type="SUPFAM" id="SSF63418">
    <property type="entry name" value="MurE/MurF N-terminal domain"/>
    <property type="match status" value="1"/>
</dbReference>
<reference evidence="12 13" key="1">
    <citation type="submission" date="2016-12" db="EMBL/GenBank/DDBJ databases">
        <authorList>
            <person name="Song W.-J."/>
            <person name="Kurnit D.M."/>
        </authorList>
    </citation>
    <scope>NUCLEOTIDE SEQUENCE [LARGE SCALE GENOMIC DNA]</scope>
    <source>
        <strain evidence="12 13">CGMCC 1.10808</strain>
    </source>
</reference>
<comment type="similarity">
    <text evidence="1 7">Belongs to the MurCDEF family. MurE subfamily.</text>
</comment>
<feature type="domain" description="Mur ligase central" evidence="11">
    <location>
        <begin position="134"/>
        <end position="340"/>
    </location>
</feature>
<keyword evidence="7" id="KW-0547">Nucleotide-binding</keyword>
<dbReference type="STRING" id="1189325.SAMN04488119_103344"/>
<dbReference type="Gene3D" id="3.40.1390.10">
    <property type="entry name" value="MurE/MurF, N-terminal domain"/>
    <property type="match status" value="1"/>
</dbReference>
<dbReference type="InterPro" id="IPR035911">
    <property type="entry name" value="MurE/MurF_N"/>
</dbReference>
<dbReference type="RefSeq" id="WP_072746247.1">
    <property type="nucleotide sequence ID" value="NZ_FOHL01000003.1"/>
</dbReference>
<dbReference type="Proteomes" id="UP000184066">
    <property type="component" value="Unassembled WGS sequence"/>
</dbReference>
<comment type="catalytic activity">
    <reaction evidence="7">
        <text>UDP-N-acetyl-alpha-D-muramoyl-L-alanyl-D-glutamate + meso-2,6-diaminopimelate + ATP = UDP-N-acetyl-alpha-D-muramoyl-L-alanyl-gamma-D-glutamyl-meso-2,6-diaminopimelate + ADP + phosphate + H(+)</text>
        <dbReference type="Rhea" id="RHEA:23676"/>
        <dbReference type="ChEBI" id="CHEBI:15378"/>
        <dbReference type="ChEBI" id="CHEBI:30616"/>
        <dbReference type="ChEBI" id="CHEBI:43474"/>
        <dbReference type="ChEBI" id="CHEBI:57791"/>
        <dbReference type="ChEBI" id="CHEBI:83900"/>
        <dbReference type="ChEBI" id="CHEBI:83905"/>
        <dbReference type="ChEBI" id="CHEBI:456216"/>
        <dbReference type="EC" id="6.3.2.13"/>
    </reaction>
</comment>
<dbReference type="InterPro" id="IPR036615">
    <property type="entry name" value="Mur_ligase_C_dom_sf"/>
</dbReference>
<dbReference type="Pfam" id="PF08245">
    <property type="entry name" value="Mur_ligase_M"/>
    <property type="match status" value="1"/>
</dbReference>
<dbReference type="InterPro" id="IPR004101">
    <property type="entry name" value="Mur_ligase_C"/>
</dbReference>
<evidence type="ECO:0000256" key="3">
    <source>
        <dbReference type="ARBA" id="ARBA00022960"/>
    </source>
</evidence>
<dbReference type="PANTHER" id="PTHR23135:SF4">
    <property type="entry name" value="UDP-N-ACETYLMURAMOYL-L-ALANYL-D-GLUTAMATE--2,6-DIAMINOPIMELATE LIGASE MURE HOMOLOG, CHLOROPLASTIC"/>
    <property type="match status" value="1"/>
</dbReference>
<dbReference type="UniPathway" id="UPA00219"/>
<dbReference type="GO" id="GO:0005737">
    <property type="term" value="C:cytoplasm"/>
    <property type="evidence" value="ECO:0007669"/>
    <property type="project" value="UniProtKB-SubCell"/>
</dbReference>
<dbReference type="GO" id="GO:0008360">
    <property type="term" value="P:regulation of cell shape"/>
    <property type="evidence" value="ECO:0007669"/>
    <property type="project" value="UniProtKB-KW"/>
</dbReference>
<dbReference type="InterPro" id="IPR000713">
    <property type="entry name" value="Mur_ligase_N"/>
</dbReference>
<gene>
    <name evidence="7" type="primary">murE</name>
    <name evidence="12" type="ORF">SAMN05216200_102164</name>
</gene>
<evidence type="ECO:0000256" key="6">
    <source>
        <dbReference type="ARBA" id="ARBA00023316"/>
    </source>
</evidence>
<dbReference type="Gene3D" id="3.90.190.20">
    <property type="entry name" value="Mur ligase, C-terminal domain"/>
    <property type="match status" value="1"/>
</dbReference>
<keyword evidence="13" id="KW-1185">Reference proteome</keyword>
<keyword evidence="7" id="KW-0963">Cytoplasm</keyword>
<comment type="caution">
    <text evidence="7">Lacks conserved residue(s) required for the propagation of feature annotation.</text>
</comment>
<feature type="domain" description="Mur ligase N-terminal catalytic" evidence="9">
    <location>
        <begin position="39"/>
        <end position="84"/>
    </location>
</feature>
<dbReference type="GO" id="GO:0000287">
    <property type="term" value="F:magnesium ion binding"/>
    <property type="evidence" value="ECO:0007669"/>
    <property type="project" value="UniProtKB-UniRule"/>
</dbReference>
<feature type="binding site" evidence="7">
    <location>
        <begin position="136"/>
        <end position="142"/>
    </location>
    <ligand>
        <name>ATP</name>
        <dbReference type="ChEBI" id="CHEBI:30616"/>
    </ligand>
</feature>
<comment type="subcellular location">
    <subcellularLocation>
        <location evidence="7 8">Cytoplasm</location>
    </subcellularLocation>
</comment>
<keyword evidence="4 7" id="KW-0573">Peptidoglycan synthesis</keyword>
<organism evidence="12 13">
    <name type="scientific">Oceanicella actignis</name>
    <dbReference type="NCBI Taxonomy" id="1189325"/>
    <lineage>
        <taxon>Bacteria</taxon>
        <taxon>Pseudomonadati</taxon>
        <taxon>Pseudomonadota</taxon>
        <taxon>Alphaproteobacteria</taxon>
        <taxon>Rhodobacterales</taxon>
        <taxon>Paracoccaceae</taxon>
        <taxon>Oceanicella</taxon>
    </lineage>
</organism>
<evidence type="ECO:0000256" key="7">
    <source>
        <dbReference type="HAMAP-Rule" id="MF_00208"/>
    </source>
</evidence>
<evidence type="ECO:0000259" key="9">
    <source>
        <dbReference type="Pfam" id="PF01225"/>
    </source>
</evidence>
<dbReference type="HAMAP" id="MF_00208">
    <property type="entry name" value="MurE"/>
    <property type="match status" value="1"/>
</dbReference>
<evidence type="ECO:0000259" key="11">
    <source>
        <dbReference type="Pfam" id="PF08245"/>
    </source>
</evidence>
<evidence type="ECO:0000256" key="8">
    <source>
        <dbReference type="RuleBase" id="RU004135"/>
    </source>
</evidence>
<dbReference type="InterPro" id="IPR036565">
    <property type="entry name" value="Mur-like_cat_sf"/>
</dbReference>
<feature type="binding site" evidence="7">
    <location>
        <position position="204"/>
    </location>
    <ligand>
        <name>UDP-N-acetyl-alpha-D-muramoyl-L-alanyl-D-glutamate</name>
        <dbReference type="ChEBI" id="CHEBI:83900"/>
    </ligand>
</feature>
<accession>A0A1M7SB26</accession>
<protein>
    <recommendedName>
        <fullName evidence="7">UDP-N-acetylmuramoyl-L-alanyl-D-glutamate--2,6-diaminopimelate ligase</fullName>
        <ecNumber evidence="7">6.3.2.13</ecNumber>
    </recommendedName>
    <alternativeName>
        <fullName evidence="7">Meso-A2pm-adding enzyme</fullName>
    </alternativeName>
    <alternativeName>
        <fullName evidence="7">Meso-diaminopimelate-adding enzyme</fullName>
    </alternativeName>
    <alternativeName>
        <fullName evidence="7">UDP-MurNAc-L-Ala-D-Glu:meso-diaminopimelate ligase</fullName>
    </alternativeName>
    <alternativeName>
        <fullName evidence="7">UDP-MurNAc-tripeptide synthetase</fullName>
    </alternativeName>
    <alternativeName>
        <fullName evidence="7">UDP-N-acetylmuramyl-tripeptide synthetase</fullName>
    </alternativeName>
</protein>
<feature type="binding site" evidence="7">
    <location>
        <begin position="435"/>
        <end position="438"/>
    </location>
    <ligand>
        <name>meso-2,6-diaminopimelate</name>
        <dbReference type="ChEBI" id="CHEBI:57791"/>
    </ligand>
</feature>
<evidence type="ECO:0000313" key="12">
    <source>
        <dbReference type="EMBL" id="SHN55711.1"/>
    </source>
</evidence>
<dbReference type="NCBIfam" id="TIGR01085">
    <property type="entry name" value="murE"/>
    <property type="match status" value="1"/>
</dbReference>
<dbReference type="Pfam" id="PF01225">
    <property type="entry name" value="Mur_ligase"/>
    <property type="match status" value="1"/>
</dbReference>
<dbReference type="GO" id="GO:0051301">
    <property type="term" value="P:cell division"/>
    <property type="evidence" value="ECO:0007669"/>
    <property type="project" value="UniProtKB-KW"/>
</dbReference>
<feature type="binding site" evidence="7">
    <location>
        <position position="487"/>
    </location>
    <ligand>
        <name>meso-2,6-diaminopimelate</name>
        <dbReference type="ChEBI" id="CHEBI:57791"/>
    </ligand>
</feature>
<keyword evidence="7" id="KW-0460">Magnesium</keyword>
<keyword evidence="2 7" id="KW-0132">Cell division</keyword>
<evidence type="ECO:0000256" key="2">
    <source>
        <dbReference type="ARBA" id="ARBA00022618"/>
    </source>
</evidence>
<sequence length="530" mass="55027">MTAAAHDDALSLAAPSPRRLDELGLAAPPAAPADALARGLTEDSRKVAPGWVFFALDGVRARGADFAPFALRQGALAVVCSAEGAERIRALWAAEGRAEPPGGLPLVVRPDPRLALARAAAVWFGEQPRVMAAVTGTNGKTSTASFLRQIWTALGRRAVNIGTTGVEGAVEAPLGHTTPDPLTLHRTLAALAARGVDHAVMEASSHGLVQRRLDAVRLHAAALTNITRDHMDYHRDHDDYVAAKLKLFDRVLAPGGTAVLNTDDPAYAAARLVAEGRRQRVLGVGRSEEALLRLLDVRFTPTGQVLRFHWAGDAAPAHEARLELVGAFQGMNALMAAGLAIGCGEDPPAVFAALEGLRGVRGRMELVARRANGAPIYVDYAHTPDGLSAAIAALRPHVRGRVVAVFGAGGDRDAGKRPLMGRAALAADAAIVTDDNPRSEDPAAIRAQILIGMAGADPAPLEIGDRAEAILAGADMLGPEDCLLIAGKGHETGQIVAGRTLPFDDAAQARAAVAALDGDAGPEIGTEEGA</sequence>
<keyword evidence="3 7" id="KW-0133">Cell shape</keyword>
<evidence type="ECO:0000256" key="1">
    <source>
        <dbReference type="ARBA" id="ARBA00005898"/>
    </source>
</evidence>
<evidence type="ECO:0000256" key="4">
    <source>
        <dbReference type="ARBA" id="ARBA00022984"/>
    </source>
</evidence>
<evidence type="ECO:0000259" key="10">
    <source>
        <dbReference type="Pfam" id="PF02875"/>
    </source>
</evidence>
<feature type="short sequence motif" description="Meso-diaminopimelate recognition motif" evidence="7">
    <location>
        <begin position="435"/>
        <end position="438"/>
    </location>
</feature>